<evidence type="ECO:0000313" key="4">
    <source>
        <dbReference type="EMBL" id="QTE47637.1"/>
    </source>
</evidence>
<dbReference type="InterPro" id="IPR007055">
    <property type="entry name" value="BON_dom"/>
</dbReference>
<gene>
    <name evidence="3" type="ORF">DIU31_008735</name>
    <name evidence="4" type="ORF">J3L21_18915</name>
</gene>
<dbReference type="InterPro" id="IPR014004">
    <property type="entry name" value="Transpt-assoc_nodulatn_dom_bac"/>
</dbReference>
<sequence length="226" mass="24503">MKTDLEIQKDVMDELKWHPILHDAEIKVSVKKGVVTLCGQVDTYGRKLAAENAARKVAGVKALAENIQIGVSPAYNTNDGVIAEAVLHALKWHTGIPEDSIKVKVENGIVMLEGEVEWDVQRNSASTAIQHLHGVKAVNNSITIRPKVSADDLAKKISEAFLRRAAIDAARITVSVSGNKATLTGKVRSFAEKEEAEDIVWAAPGVTSLDSKLIVEEPELMLQSPI</sequence>
<feature type="domain" description="BON" evidence="2">
    <location>
        <begin position="3"/>
        <end position="71"/>
    </location>
</feature>
<dbReference type="PANTHER" id="PTHR34606:SF4">
    <property type="entry name" value="OUTER MEMBRANE LIPOPROTEIN DOLP"/>
    <property type="match status" value="1"/>
</dbReference>
<dbReference type="InterPro" id="IPR051686">
    <property type="entry name" value="Lipoprotein_DolP"/>
</dbReference>
<organism evidence="3 5">
    <name type="scientific">Mucilaginibacter rubeus</name>
    <dbReference type="NCBI Taxonomy" id="2027860"/>
    <lineage>
        <taxon>Bacteria</taxon>
        <taxon>Pseudomonadati</taxon>
        <taxon>Bacteroidota</taxon>
        <taxon>Sphingobacteriia</taxon>
        <taxon>Sphingobacteriales</taxon>
        <taxon>Sphingobacteriaceae</taxon>
        <taxon>Mucilaginibacter</taxon>
    </lineage>
</organism>
<dbReference type="AlphaFoldDB" id="A0AAE6JDC8"/>
<keyword evidence="1" id="KW-0732">Signal</keyword>
<keyword evidence="6" id="KW-1185">Reference proteome</keyword>
<evidence type="ECO:0000256" key="1">
    <source>
        <dbReference type="ARBA" id="ARBA00022729"/>
    </source>
</evidence>
<dbReference type="RefSeq" id="WP_112653667.1">
    <property type="nucleotide sequence ID" value="NZ_CP043451.1"/>
</dbReference>
<evidence type="ECO:0000313" key="3">
    <source>
        <dbReference type="EMBL" id="QEM03597.1"/>
    </source>
</evidence>
<evidence type="ECO:0000259" key="2">
    <source>
        <dbReference type="PROSITE" id="PS50914"/>
    </source>
</evidence>
<proteinExistence type="predicted"/>
<feature type="domain" description="BON" evidence="2">
    <location>
        <begin position="149"/>
        <end position="217"/>
    </location>
</feature>
<reference evidence="3 5" key="1">
    <citation type="submission" date="2019-08" db="EMBL/GenBank/DDBJ databases">
        <title>Comparative genome analysis confer to the adaptation heavy metal polluted environment.</title>
        <authorList>
            <person name="Li Y."/>
        </authorList>
    </citation>
    <scope>NUCLEOTIDE SEQUENCE [LARGE SCALE GENOMIC DNA]</scope>
    <source>
        <strain evidence="3 5">P2</strain>
    </source>
</reference>
<dbReference type="PANTHER" id="PTHR34606">
    <property type="entry name" value="BON DOMAIN-CONTAINING PROTEIN"/>
    <property type="match status" value="1"/>
</dbReference>
<dbReference type="PROSITE" id="PS50914">
    <property type="entry name" value="BON"/>
    <property type="match status" value="3"/>
</dbReference>
<dbReference type="Proteomes" id="UP000250557">
    <property type="component" value="Chromosome"/>
</dbReference>
<dbReference type="EMBL" id="CP043451">
    <property type="protein sequence ID" value="QEM03597.1"/>
    <property type="molecule type" value="Genomic_DNA"/>
</dbReference>
<evidence type="ECO:0000313" key="6">
    <source>
        <dbReference type="Proteomes" id="UP000663940"/>
    </source>
</evidence>
<accession>A0AAE6JDC8</accession>
<evidence type="ECO:0000313" key="5">
    <source>
        <dbReference type="Proteomes" id="UP000250557"/>
    </source>
</evidence>
<dbReference type="Proteomes" id="UP000663940">
    <property type="component" value="Chromosome"/>
</dbReference>
<dbReference type="Pfam" id="PF04972">
    <property type="entry name" value="BON"/>
    <property type="match status" value="3"/>
</dbReference>
<name>A0AAE6JDC8_9SPHI</name>
<dbReference type="EMBL" id="CP071880">
    <property type="protein sequence ID" value="QTE47637.1"/>
    <property type="molecule type" value="Genomic_DNA"/>
</dbReference>
<dbReference type="SMART" id="SM00749">
    <property type="entry name" value="BON"/>
    <property type="match status" value="3"/>
</dbReference>
<reference evidence="4 6" key="2">
    <citation type="submission" date="2021-03" db="EMBL/GenBank/DDBJ databases">
        <title>Mucilaginibacter strains isolated from gold and copper mining confer multi heavy-metal resistance.</title>
        <authorList>
            <person name="Li Y."/>
        </authorList>
    </citation>
    <scope>NUCLEOTIDE SEQUENCE [LARGE SCALE GENOMIC DNA]</scope>
    <source>
        <strain evidence="4 6">P2-4</strain>
    </source>
</reference>
<protein>
    <submittedName>
        <fullName evidence="3">BON domain-containing protein</fullName>
    </submittedName>
</protein>
<feature type="domain" description="BON" evidence="2">
    <location>
        <begin position="78"/>
        <end position="146"/>
    </location>
</feature>
<dbReference type="Gene3D" id="3.30.1340.30">
    <property type="match status" value="3"/>
</dbReference>